<dbReference type="RefSeq" id="WP_185142774.1">
    <property type="nucleotide sequence ID" value="NZ_JACJVP010000019.1"/>
</dbReference>
<evidence type="ECO:0000256" key="5">
    <source>
        <dbReference type="ARBA" id="ARBA00024029"/>
    </source>
</evidence>
<evidence type="ECO:0000256" key="1">
    <source>
        <dbReference type="ARBA" id="ARBA00001947"/>
    </source>
</evidence>
<reference evidence="6 7" key="1">
    <citation type="submission" date="2020-08" db="EMBL/GenBank/DDBJ databases">
        <title>Cohnella phylogeny.</title>
        <authorList>
            <person name="Dunlap C."/>
        </authorList>
    </citation>
    <scope>NUCLEOTIDE SEQUENCE [LARGE SCALE GENOMIC DNA]</scope>
    <source>
        <strain evidence="6 7">DSM 28246</strain>
    </source>
</reference>
<evidence type="ECO:0000313" key="6">
    <source>
        <dbReference type="EMBL" id="MBB6671289.1"/>
    </source>
</evidence>
<name>A0A7X0VG51_9BACL</name>
<evidence type="ECO:0000256" key="2">
    <source>
        <dbReference type="ARBA" id="ARBA00022723"/>
    </source>
</evidence>
<dbReference type="Gene3D" id="3.40.50.10310">
    <property type="entry name" value="Creatininase"/>
    <property type="match status" value="1"/>
</dbReference>
<organism evidence="6 7">
    <name type="scientific">Cohnella nanjingensis</name>
    <dbReference type="NCBI Taxonomy" id="1387779"/>
    <lineage>
        <taxon>Bacteria</taxon>
        <taxon>Bacillati</taxon>
        <taxon>Bacillota</taxon>
        <taxon>Bacilli</taxon>
        <taxon>Bacillales</taxon>
        <taxon>Paenibacillaceae</taxon>
        <taxon>Cohnella</taxon>
    </lineage>
</organism>
<dbReference type="EMBL" id="JACJVP010000019">
    <property type="protein sequence ID" value="MBB6671289.1"/>
    <property type="molecule type" value="Genomic_DNA"/>
</dbReference>
<dbReference type="GO" id="GO:0016811">
    <property type="term" value="F:hydrolase activity, acting on carbon-nitrogen (but not peptide) bonds, in linear amides"/>
    <property type="evidence" value="ECO:0007669"/>
    <property type="project" value="TreeGrafter"/>
</dbReference>
<evidence type="ECO:0000313" key="7">
    <source>
        <dbReference type="Proteomes" id="UP000547209"/>
    </source>
</evidence>
<dbReference type="SUPFAM" id="SSF102215">
    <property type="entry name" value="Creatininase"/>
    <property type="match status" value="1"/>
</dbReference>
<comment type="cofactor">
    <cofactor evidence="1">
        <name>Zn(2+)</name>
        <dbReference type="ChEBI" id="CHEBI:29105"/>
    </cofactor>
</comment>
<dbReference type="AlphaFoldDB" id="A0A7X0VG51"/>
<evidence type="ECO:0000256" key="3">
    <source>
        <dbReference type="ARBA" id="ARBA00022801"/>
    </source>
</evidence>
<keyword evidence="2" id="KW-0479">Metal-binding</keyword>
<gene>
    <name evidence="6" type="ORF">H7C19_11430</name>
</gene>
<accession>A0A7X0VG51</accession>
<proteinExistence type="inferred from homology"/>
<keyword evidence="3" id="KW-0378">Hydrolase</keyword>
<comment type="caution">
    <text evidence="6">The sequence shown here is derived from an EMBL/GenBank/DDBJ whole genome shotgun (WGS) entry which is preliminary data.</text>
</comment>
<sequence length="264" mass="28492">MNDFLFHHGTRETLKRQAKEGYVVIVPLGATEQHGPHLPVCTDTMIGEHIVLEACRKAADSMKLLMAPILPVGCSQHHLAFGGTLSFSSSTYLLLLKELGESLVAGGFRKIIFLNAHGGNEPLMHQAAQDLAVQHDIWTASASYWSLSREALNELHAHEMGMVPGHAGGFEASLIASLDPQLIQGGQDTVEGAKHLQRSWIHGGPPGSYVGKHNELTGMDGYTDSISPMDGAKGASYLQAIIEATAHWLLQVDQWMNEGAQATT</sequence>
<dbReference type="Pfam" id="PF02633">
    <property type="entry name" value="Creatininase"/>
    <property type="match status" value="1"/>
</dbReference>
<dbReference type="GO" id="GO:0009231">
    <property type="term" value="P:riboflavin biosynthetic process"/>
    <property type="evidence" value="ECO:0007669"/>
    <property type="project" value="TreeGrafter"/>
</dbReference>
<protein>
    <submittedName>
        <fullName evidence="6">Creatininase family protein</fullName>
    </submittedName>
</protein>
<dbReference type="PANTHER" id="PTHR35005">
    <property type="entry name" value="3-DEHYDRO-SCYLLO-INOSOSE HYDROLASE"/>
    <property type="match status" value="1"/>
</dbReference>
<dbReference type="PANTHER" id="PTHR35005:SF1">
    <property type="entry name" value="2-AMINO-5-FORMYLAMINO-6-RIBOSYLAMINOPYRIMIDIN-4(3H)-ONE 5'-MONOPHOSPHATE DEFORMYLASE"/>
    <property type="match status" value="1"/>
</dbReference>
<keyword evidence="7" id="KW-1185">Reference proteome</keyword>
<dbReference type="InterPro" id="IPR024087">
    <property type="entry name" value="Creatininase-like_sf"/>
</dbReference>
<dbReference type="GO" id="GO:0046872">
    <property type="term" value="F:metal ion binding"/>
    <property type="evidence" value="ECO:0007669"/>
    <property type="project" value="UniProtKB-KW"/>
</dbReference>
<keyword evidence="4" id="KW-0862">Zinc</keyword>
<evidence type="ECO:0000256" key="4">
    <source>
        <dbReference type="ARBA" id="ARBA00022833"/>
    </source>
</evidence>
<comment type="similarity">
    <text evidence="5">Belongs to the creatininase superfamily.</text>
</comment>
<dbReference type="Proteomes" id="UP000547209">
    <property type="component" value="Unassembled WGS sequence"/>
</dbReference>
<dbReference type="InterPro" id="IPR003785">
    <property type="entry name" value="Creatininase/forma_Hydrolase"/>
</dbReference>